<sequence length="323" mass="34775">MQAEPDVHWSQTQLLLPAATALPGAADAGALALCQCQPRTPGQGGAAALAQIVVAPAMGVPQGYYQAFAQWLAEQGFGVTTFDYRGSGLSRQGPLRQARADLLDWAQDCQRVAAHLQQQFPGQPLIWIGHSVGAQLPGLSPVPLPLNGLLSVGSGSGYWRDNAPPTRRMVRLFWWGVAPLVTAACGGFPGRSLGIIGDLPAGVLWQWRRWCLHPDYAMGVEGAWAANAYAAARYPLHALSFEDDEMMSLASTQSLVGWYRNAPSLLERVSPALSPSGRIGHMGFFRATMRETLWPPLLPLLAQWRQGLRSPGKPLFGPPESPA</sequence>
<dbReference type="InterPro" id="IPR017208">
    <property type="entry name" value="UCP037442_abhydr"/>
</dbReference>
<accession>A0ABW5UQK6</accession>
<evidence type="ECO:0000313" key="2">
    <source>
        <dbReference type="EMBL" id="MFD2754717.1"/>
    </source>
</evidence>
<dbReference type="Gene3D" id="3.40.50.1820">
    <property type="entry name" value="alpha/beta hydrolase"/>
    <property type="match status" value="1"/>
</dbReference>
<dbReference type="PIRSF" id="PIRSF037442">
    <property type="entry name" value="UCP037442_abhydr"/>
    <property type="match status" value="1"/>
</dbReference>
<dbReference type="Proteomes" id="UP001597463">
    <property type="component" value="Unassembled WGS sequence"/>
</dbReference>
<keyword evidence="2" id="KW-0031">Aminopeptidase</keyword>
<organism evidence="2 3">
    <name type="scientific">Comamonas terrae</name>
    <dbReference type="NCBI Taxonomy" id="673548"/>
    <lineage>
        <taxon>Bacteria</taxon>
        <taxon>Pseudomonadati</taxon>
        <taxon>Pseudomonadota</taxon>
        <taxon>Betaproteobacteria</taxon>
        <taxon>Burkholderiales</taxon>
        <taxon>Comamonadaceae</taxon>
        <taxon>Comamonas</taxon>
    </lineage>
</organism>
<dbReference type="GO" id="GO:0004177">
    <property type="term" value="F:aminopeptidase activity"/>
    <property type="evidence" value="ECO:0007669"/>
    <property type="project" value="UniProtKB-KW"/>
</dbReference>
<feature type="domain" description="Serine aminopeptidase S33" evidence="1">
    <location>
        <begin position="50"/>
        <end position="134"/>
    </location>
</feature>
<dbReference type="RefSeq" id="WP_066476019.1">
    <property type="nucleotide sequence ID" value="NZ_BCNT01000005.1"/>
</dbReference>
<dbReference type="SUPFAM" id="SSF53474">
    <property type="entry name" value="alpha/beta-Hydrolases"/>
    <property type="match status" value="1"/>
</dbReference>
<gene>
    <name evidence="2" type="ORF">ACFSW6_11515</name>
</gene>
<protein>
    <submittedName>
        <fullName evidence="2">Serine aminopeptidase domain-containing protein</fullName>
    </submittedName>
</protein>
<name>A0ABW5UQK6_9BURK</name>
<keyword evidence="2" id="KW-0378">Hydrolase</keyword>
<keyword evidence="3" id="KW-1185">Reference proteome</keyword>
<dbReference type="InterPro" id="IPR022742">
    <property type="entry name" value="Hydrolase_4"/>
</dbReference>
<comment type="caution">
    <text evidence="2">The sequence shown here is derived from an EMBL/GenBank/DDBJ whole genome shotgun (WGS) entry which is preliminary data.</text>
</comment>
<reference evidence="3" key="1">
    <citation type="journal article" date="2019" name="Int. J. Syst. Evol. Microbiol.">
        <title>The Global Catalogue of Microorganisms (GCM) 10K type strain sequencing project: providing services to taxonomists for standard genome sequencing and annotation.</title>
        <authorList>
            <consortium name="The Broad Institute Genomics Platform"/>
            <consortium name="The Broad Institute Genome Sequencing Center for Infectious Disease"/>
            <person name="Wu L."/>
            <person name="Ma J."/>
        </authorList>
    </citation>
    <scope>NUCLEOTIDE SEQUENCE [LARGE SCALE GENOMIC DNA]</scope>
    <source>
        <strain evidence="3">TISTR 1906</strain>
    </source>
</reference>
<dbReference type="Pfam" id="PF12146">
    <property type="entry name" value="Hydrolase_4"/>
    <property type="match status" value="1"/>
</dbReference>
<evidence type="ECO:0000259" key="1">
    <source>
        <dbReference type="Pfam" id="PF12146"/>
    </source>
</evidence>
<keyword evidence="2" id="KW-0645">Protease</keyword>
<dbReference type="InterPro" id="IPR029058">
    <property type="entry name" value="AB_hydrolase_fold"/>
</dbReference>
<dbReference type="EMBL" id="JBHUMV010000005">
    <property type="protein sequence ID" value="MFD2754717.1"/>
    <property type="molecule type" value="Genomic_DNA"/>
</dbReference>
<proteinExistence type="predicted"/>
<evidence type="ECO:0000313" key="3">
    <source>
        <dbReference type="Proteomes" id="UP001597463"/>
    </source>
</evidence>